<evidence type="ECO:0000313" key="3">
    <source>
        <dbReference type="Proteomes" id="UP000035086"/>
    </source>
</evidence>
<sequence>MWTASGVRPAEAFGDGSSQLPMRVGADGARAEHQLSVPWHHVDARCREPHASSHAVARRRLLLFNIA</sequence>
<gene>
    <name evidence="2" type="ORF">RO07_02770</name>
</gene>
<keyword evidence="3" id="KW-1185">Reference proteome</keyword>
<organism evidence="2 3">
    <name type="scientific">Pandoraea pulmonicola</name>
    <dbReference type="NCBI Taxonomy" id="93221"/>
    <lineage>
        <taxon>Bacteria</taxon>
        <taxon>Pseudomonadati</taxon>
        <taxon>Pseudomonadota</taxon>
        <taxon>Betaproteobacteria</taxon>
        <taxon>Burkholderiales</taxon>
        <taxon>Burkholderiaceae</taxon>
        <taxon>Pandoraea</taxon>
    </lineage>
</organism>
<dbReference type="Proteomes" id="UP000035086">
    <property type="component" value="Chromosome"/>
</dbReference>
<feature type="region of interest" description="Disordered" evidence="1">
    <location>
        <begin position="1"/>
        <end position="21"/>
    </location>
</feature>
<dbReference type="EMBL" id="CP010310">
    <property type="protein sequence ID" value="AJC19677.1"/>
    <property type="molecule type" value="Genomic_DNA"/>
</dbReference>
<reference evidence="2" key="1">
    <citation type="submission" date="2016-11" db="EMBL/GenBank/DDBJ databases">
        <title>Complete Genome Sequencing of Pandoraea pulmonicola DSM 16583.</title>
        <authorList>
            <person name="Chan K.-G."/>
        </authorList>
    </citation>
    <scope>NUCLEOTIDE SEQUENCE</scope>
    <source>
        <strain evidence="2">DSM 16583</strain>
    </source>
</reference>
<name>A0ABM5RW47_PANPU</name>
<accession>A0ABM5RW47</accession>
<proteinExistence type="predicted"/>
<evidence type="ECO:0000313" key="2">
    <source>
        <dbReference type="EMBL" id="AJC19677.1"/>
    </source>
</evidence>
<evidence type="ECO:0000256" key="1">
    <source>
        <dbReference type="SAM" id="MobiDB-lite"/>
    </source>
</evidence>
<protein>
    <submittedName>
        <fullName evidence="2">Uncharacterized protein</fullName>
    </submittedName>
</protein>